<dbReference type="OrthoDB" id="272271at2759"/>
<dbReference type="EMBL" id="MU128935">
    <property type="protein sequence ID" value="KAF9516933.1"/>
    <property type="molecule type" value="Genomic_DNA"/>
</dbReference>
<reference evidence="4" key="1">
    <citation type="journal article" date="2020" name="Nat. Commun.">
        <title>Large-scale genome sequencing of mycorrhizal fungi provides insights into the early evolution of symbiotic traits.</title>
        <authorList>
            <person name="Miyauchi S."/>
            <person name="Kiss E."/>
            <person name="Kuo A."/>
            <person name="Drula E."/>
            <person name="Kohler A."/>
            <person name="Sanchez-Garcia M."/>
            <person name="Morin E."/>
            <person name="Andreopoulos B."/>
            <person name="Barry K.W."/>
            <person name="Bonito G."/>
            <person name="Buee M."/>
            <person name="Carver A."/>
            <person name="Chen C."/>
            <person name="Cichocki N."/>
            <person name="Clum A."/>
            <person name="Culley D."/>
            <person name="Crous P.W."/>
            <person name="Fauchery L."/>
            <person name="Girlanda M."/>
            <person name="Hayes R.D."/>
            <person name="Keri Z."/>
            <person name="LaButti K."/>
            <person name="Lipzen A."/>
            <person name="Lombard V."/>
            <person name="Magnuson J."/>
            <person name="Maillard F."/>
            <person name="Murat C."/>
            <person name="Nolan M."/>
            <person name="Ohm R.A."/>
            <person name="Pangilinan J."/>
            <person name="Pereira M.F."/>
            <person name="Perotto S."/>
            <person name="Peter M."/>
            <person name="Pfister S."/>
            <person name="Riley R."/>
            <person name="Sitrit Y."/>
            <person name="Stielow J.B."/>
            <person name="Szollosi G."/>
            <person name="Zifcakova L."/>
            <person name="Stursova M."/>
            <person name="Spatafora J.W."/>
            <person name="Tedersoo L."/>
            <person name="Vaario L.M."/>
            <person name="Yamada A."/>
            <person name="Yan M."/>
            <person name="Wang P."/>
            <person name="Xu J."/>
            <person name="Bruns T."/>
            <person name="Baldrian P."/>
            <person name="Vilgalys R."/>
            <person name="Dunand C."/>
            <person name="Henrissat B."/>
            <person name="Grigoriev I.V."/>
            <person name="Hibbett D."/>
            <person name="Nagy L.G."/>
            <person name="Martin F.M."/>
        </authorList>
    </citation>
    <scope>NUCLEOTIDE SEQUENCE</scope>
    <source>
        <strain evidence="4">UP504</strain>
    </source>
</reference>
<evidence type="ECO:0000256" key="2">
    <source>
        <dbReference type="ARBA" id="ARBA00022833"/>
    </source>
</evidence>
<evidence type="ECO:0008006" key="6">
    <source>
        <dbReference type="Google" id="ProtNLM"/>
    </source>
</evidence>
<dbReference type="Proteomes" id="UP000886523">
    <property type="component" value="Unassembled WGS sequence"/>
</dbReference>
<comment type="similarity">
    <text evidence="1">Belongs to the metallo-dependent hydrolases superfamily. Adenosine and AMP deaminases family.</text>
</comment>
<sequence length="282" mass="30362">MSILNVDGQSGRALASLSSSQISFLQSLPKAELHAHLNGCIPLSCLQDLARELDGSEDTLDTIKKGLAVLQAGVNIDAIGDFFPLFPAIYHITSTPDAISVATSAVLDSFLASREGAAALIVSIDRRMHPKIAEECVELALLLRSEGKPVVGVDLCGDPHKGDMGAFRSIMQRAKQAALGITVHIAETPENTAEDTATILDWQPSRLGHATFLDKHSRKHYHPLNSWLKTENPVVICTDDTLPFRTTLLAEYALLLAAPPLGFGFSEDQISAIAARGLQCRF</sequence>
<comment type="caution">
    <text evidence="4">The sequence shown here is derived from an EMBL/GenBank/DDBJ whole genome shotgun (WGS) entry which is preliminary data.</text>
</comment>
<proteinExistence type="inferred from homology"/>
<dbReference type="PANTHER" id="PTHR11409">
    <property type="entry name" value="ADENOSINE DEAMINASE"/>
    <property type="match status" value="1"/>
</dbReference>
<dbReference type="GO" id="GO:0009117">
    <property type="term" value="P:nucleotide metabolic process"/>
    <property type="evidence" value="ECO:0007669"/>
    <property type="project" value="UniProtKB-KW"/>
</dbReference>
<dbReference type="GO" id="GO:0006154">
    <property type="term" value="P:adenosine catabolic process"/>
    <property type="evidence" value="ECO:0007669"/>
    <property type="project" value="TreeGrafter"/>
</dbReference>
<evidence type="ECO:0000256" key="3">
    <source>
        <dbReference type="ARBA" id="ARBA00023080"/>
    </source>
</evidence>
<dbReference type="GO" id="GO:0046103">
    <property type="term" value="P:inosine biosynthetic process"/>
    <property type="evidence" value="ECO:0007669"/>
    <property type="project" value="TreeGrafter"/>
</dbReference>
<protein>
    <recommendedName>
        <fullName evidence="6">Metallo-dependent hydrolase</fullName>
    </recommendedName>
</protein>
<name>A0A9P6B3A7_9AGAM</name>
<evidence type="ECO:0000313" key="4">
    <source>
        <dbReference type="EMBL" id="KAF9516933.1"/>
    </source>
</evidence>
<dbReference type="InterPro" id="IPR006330">
    <property type="entry name" value="Ado/ade_deaminase"/>
</dbReference>
<dbReference type="SUPFAM" id="SSF51556">
    <property type="entry name" value="Metallo-dependent hydrolases"/>
    <property type="match status" value="1"/>
</dbReference>
<evidence type="ECO:0000256" key="1">
    <source>
        <dbReference type="ARBA" id="ARBA00006676"/>
    </source>
</evidence>
<dbReference type="GO" id="GO:0004000">
    <property type="term" value="F:adenosine deaminase activity"/>
    <property type="evidence" value="ECO:0007669"/>
    <property type="project" value="TreeGrafter"/>
</dbReference>
<keyword evidence="2" id="KW-0862">Zinc</keyword>
<keyword evidence="5" id="KW-1185">Reference proteome</keyword>
<organism evidence="4 5">
    <name type="scientific">Hydnum rufescens UP504</name>
    <dbReference type="NCBI Taxonomy" id="1448309"/>
    <lineage>
        <taxon>Eukaryota</taxon>
        <taxon>Fungi</taxon>
        <taxon>Dikarya</taxon>
        <taxon>Basidiomycota</taxon>
        <taxon>Agaricomycotina</taxon>
        <taxon>Agaricomycetes</taxon>
        <taxon>Cantharellales</taxon>
        <taxon>Hydnaceae</taxon>
        <taxon>Hydnum</taxon>
    </lineage>
</organism>
<dbReference type="Gene3D" id="3.20.20.140">
    <property type="entry name" value="Metal-dependent hydrolases"/>
    <property type="match status" value="2"/>
</dbReference>
<gene>
    <name evidence="4" type="ORF">BS47DRAFT_1371540</name>
</gene>
<evidence type="ECO:0000313" key="5">
    <source>
        <dbReference type="Proteomes" id="UP000886523"/>
    </source>
</evidence>
<dbReference type="AlphaFoldDB" id="A0A9P6B3A7"/>
<keyword evidence="3" id="KW-0546">Nucleotide metabolism</keyword>
<accession>A0A9P6B3A7</accession>
<dbReference type="InterPro" id="IPR032466">
    <property type="entry name" value="Metal_Hydrolase"/>
</dbReference>
<dbReference type="PANTHER" id="PTHR11409:SF42">
    <property type="entry name" value="ADENOSINE DEAMINASE-LIKE PROTEIN"/>
    <property type="match status" value="1"/>
</dbReference>